<reference evidence="4 5" key="1">
    <citation type="submission" date="2006-02" db="EMBL/GenBank/DDBJ databases">
        <authorList>
            <person name="Pinhassi J."/>
            <person name="Pedros-Alio C."/>
            <person name="Ferriera S."/>
            <person name="Johnson J."/>
            <person name="Kravitz S."/>
            <person name="Halpern A."/>
            <person name="Remington K."/>
            <person name="Beeson K."/>
            <person name="Tran B."/>
            <person name="Rogers Y.-H."/>
            <person name="Friedman R."/>
            <person name="Venter J.C."/>
        </authorList>
    </citation>
    <scope>NUCLEOTIDE SEQUENCE [LARGE SCALE GENOMIC DNA]</scope>
    <source>
        <strain evidence="4 5">MED92</strain>
    </source>
</reference>
<evidence type="ECO:0000256" key="2">
    <source>
        <dbReference type="PROSITE-ProRule" id="PRU00703"/>
    </source>
</evidence>
<protein>
    <submittedName>
        <fullName evidence="4">CBS domain containing membrane protein</fullName>
    </submittedName>
</protein>
<evidence type="ECO:0000313" key="4">
    <source>
        <dbReference type="EMBL" id="EAR61886.1"/>
    </source>
</evidence>
<dbReference type="Proteomes" id="UP000002171">
    <property type="component" value="Unassembled WGS sequence"/>
</dbReference>
<organism evidence="4 5">
    <name type="scientific">Neptuniibacter caesariensis</name>
    <dbReference type="NCBI Taxonomy" id="207954"/>
    <lineage>
        <taxon>Bacteria</taxon>
        <taxon>Pseudomonadati</taxon>
        <taxon>Pseudomonadota</taxon>
        <taxon>Gammaproteobacteria</taxon>
        <taxon>Oceanospirillales</taxon>
        <taxon>Oceanospirillaceae</taxon>
        <taxon>Neptuniibacter</taxon>
    </lineage>
</organism>
<sequence>MFSVYSNENSVFSGTLENLITVKPPPEVVGATLKAIQPEVETVSTAYQPSRSALDTYRDLIHADPKEQICHVHEVMHTEYLLINDDLPFHEALVKMTAEQVHAAPVINQQGRFIGVLDALSIIERLAQPEADLAELRISQVRNCMTADAITTVPVTSIRRVAQVMQAYNLEIVPVVDQFEIVVGVVTPLALAKVIAIDPPISVWT</sequence>
<dbReference type="Pfam" id="PF00571">
    <property type="entry name" value="CBS"/>
    <property type="match status" value="2"/>
</dbReference>
<dbReference type="InterPro" id="IPR000644">
    <property type="entry name" value="CBS_dom"/>
</dbReference>
<dbReference type="OrthoDB" id="9790355at2"/>
<evidence type="ECO:0000256" key="1">
    <source>
        <dbReference type="ARBA" id="ARBA00023122"/>
    </source>
</evidence>
<dbReference type="SUPFAM" id="SSF54631">
    <property type="entry name" value="CBS-domain pair"/>
    <property type="match status" value="1"/>
</dbReference>
<proteinExistence type="predicted"/>
<dbReference type="InterPro" id="IPR051257">
    <property type="entry name" value="Diverse_CBS-Domain"/>
</dbReference>
<dbReference type="PROSITE" id="PS51371">
    <property type="entry name" value="CBS"/>
    <property type="match status" value="2"/>
</dbReference>
<feature type="domain" description="CBS" evidence="3">
    <location>
        <begin position="145"/>
        <end position="203"/>
    </location>
</feature>
<evidence type="ECO:0000259" key="3">
    <source>
        <dbReference type="PROSITE" id="PS51371"/>
    </source>
</evidence>
<evidence type="ECO:0000313" key="5">
    <source>
        <dbReference type="Proteomes" id="UP000002171"/>
    </source>
</evidence>
<dbReference type="Gene3D" id="3.10.580.10">
    <property type="entry name" value="CBS-domain"/>
    <property type="match status" value="1"/>
</dbReference>
<keyword evidence="1 2" id="KW-0129">CBS domain</keyword>
<dbReference type="PANTHER" id="PTHR43080">
    <property type="entry name" value="CBS DOMAIN-CONTAINING PROTEIN CBSX3, MITOCHONDRIAL"/>
    <property type="match status" value="1"/>
</dbReference>
<name>A0A7U8GSY9_NEPCE</name>
<dbReference type="RefSeq" id="WP_007022621.1">
    <property type="nucleotide sequence ID" value="NZ_CH724127.1"/>
</dbReference>
<feature type="domain" description="CBS" evidence="3">
    <location>
        <begin position="76"/>
        <end position="133"/>
    </location>
</feature>
<gene>
    <name evidence="4" type="ORF">MED92_03023</name>
</gene>
<dbReference type="PANTHER" id="PTHR43080:SF2">
    <property type="entry name" value="CBS DOMAIN-CONTAINING PROTEIN"/>
    <property type="match status" value="1"/>
</dbReference>
<dbReference type="InterPro" id="IPR046342">
    <property type="entry name" value="CBS_dom_sf"/>
</dbReference>
<accession>A0A7U8GSY9</accession>
<dbReference type="SMART" id="SM00116">
    <property type="entry name" value="CBS"/>
    <property type="match status" value="2"/>
</dbReference>
<dbReference type="EMBL" id="AAOW01000005">
    <property type="protein sequence ID" value="EAR61886.1"/>
    <property type="molecule type" value="Genomic_DNA"/>
</dbReference>
<dbReference type="AlphaFoldDB" id="A0A7U8GSY9"/>
<keyword evidence="5" id="KW-1185">Reference proteome</keyword>
<comment type="caution">
    <text evidence="4">The sequence shown here is derived from an EMBL/GenBank/DDBJ whole genome shotgun (WGS) entry which is preliminary data.</text>
</comment>